<feature type="compositionally biased region" description="Polar residues" evidence="1">
    <location>
        <begin position="320"/>
        <end position="343"/>
    </location>
</feature>
<dbReference type="Proteomes" id="UP000245771">
    <property type="component" value="Unassembled WGS sequence"/>
</dbReference>
<feature type="region of interest" description="Disordered" evidence="1">
    <location>
        <begin position="516"/>
        <end position="552"/>
    </location>
</feature>
<feature type="compositionally biased region" description="Polar residues" evidence="1">
    <location>
        <begin position="732"/>
        <end position="748"/>
    </location>
</feature>
<dbReference type="EMBL" id="KZ819606">
    <property type="protein sequence ID" value="PWN31982.1"/>
    <property type="molecule type" value="Genomic_DNA"/>
</dbReference>
<evidence type="ECO:0000313" key="2">
    <source>
        <dbReference type="EMBL" id="PWN31982.1"/>
    </source>
</evidence>
<reference evidence="2 3" key="1">
    <citation type="journal article" date="2018" name="Mol. Biol. Evol.">
        <title>Broad Genomic Sampling Reveals a Smut Pathogenic Ancestry of the Fungal Clade Ustilaginomycotina.</title>
        <authorList>
            <person name="Kijpornyongpan T."/>
            <person name="Mondo S.J."/>
            <person name="Barry K."/>
            <person name="Sandor L."/>
            <person name="Lee J."/>
            <person name="Lipzen A."/>
            <person name="Pangilinan J."/>
            <person name="LaButti K."/>
            <person name="Hainaut M."/>
            <person name="Henrissat B."/>
            <person name="Grigoriev I.V."/>
            <person name="Spatafora J.W."/>
            <person name="Aime M.C."/>
        </authorList>
    </citation>
    <scope>NUCLEOTIDE SEQUENCE [LARGE SCALE GENOMIC DNA]</scope>
    <source>
        <strain evidence="2 3">MCA 3882</strain>
    </source>
</reference>
<dbReference type="OrthoDB" id="10452895at2759"/>
<accession>A0A316V3F3</accession>
<keyword evidence="3" id="KW-1185">Reference proteome</keyword>
<feature type="compositionally biased region" description="Low complexity" evidence="1">
    <location>
        <begin position="525"/>
        <end position="543"/>
    </location>
</feature>
<dbReference type="AlphaFoldDB" id="A0A316V3F3"/>
<feature type="compositionally biased region" description="Basic and acidic residues" evidence="1">
    <location>
        <begin position="777"/>
        <end position="788"/>
    </location>
</feature>
<organism evidence="2 3">
    <name type="scientific">Meira miltonrushii</name>
    <dbReference type="NCBI Taxonomy" id="1280837"/>
    <lineage>
        <taxon>Eukaryota</taxon>
        <taxon>Fungi</taxon>
        <taxon>Dikarya</taxon>
        <taxon>Basidiomycota</taxon>
        <taxon>Ustilaginomycotina</taxon>
        <taxon>Exobasidiomycetes</taxon>
        <taxon>Exobasidiales</taxon>
        <taxon>Brachybasidiaceae</taxon>
        <taxon>Meira</taxon>
    </lineage>
</organism>
<dbReference type="InParanoid" id="A0A316V3F3"/>
<gene>
    <name evidence="2" type="ORF">FA14DRAFT_157921</name>
</gene>
<feature type="region of interest" description="Disordered" evidence="1">
    <location>
        <begin position="731"/>
        <end position="792"/>
    </location>
</feature>
<proteinExistence type="predicted"/>
<sequence>MRRLFSKRTNEKVDAVIDPYTFDEDNSRNDHTQEILMGHTNGSAYQDISIGASRRRPVLRRMMSLESDFRISRVDLSPLTQDDAKVPAQSEITNVPHEITNDLQKPHEPIRRQNSTISFAHPYAAESENFRDISSAARAYLPNSTSFLTTTTSDARLYNGQMSSKPSSFQLSSKPSGEMNSWPSSILMHPLNTISQKANASSPIRRKVPPSDQISWRESLEQQLGLESEIDKQDSFYNLDHFSDHDIVSKDAVRSSTLAMHRKRSVPVLRGVSHANRQRQSMLVSLAQNEPEVDEFGQLITPPASRLKPYSTKVVAKAGVSTQNDPEPGLFSSQRSAKTTRASNNRDTFGILIGGRKETSPDLPCSLPQTPPRIGAMACPPTLGLDTPALIGTQSTFGETPQREIRRDFLHTSISSSRSTRSRLRMNDAKEIVLQPSPHSSTFRFPALCIAAMDRAEAMAEALASPHYTDRAQLGNHSPSISLASARFERPSTAASQVSEEQDHAMQVLLGSPIKLTSEEPGGAQSNLKSRFSSSSDSSFVHCESSDEESKIEAPERTLMKEAKSDTHIIMMDRSRKPRSLFESESMPTVKLEAIDQLPVTPPKRAVEIVKADKEEAQRPDVERASLAVTKPVPKSSLVVSSIIEQQEEVMQRLRRSSKWSPANIKGLSPTLEARSRSSWTWAASTDVELDLPSDQEVQDPSSMDKCVDWDCNAVSYDANAALNPIVDVNRKPSSLTCSESQTKASSDGSHDAKTQKKSYMVDKAVQTDACPPPRPVRNEARRVDSKKTQKAVTPIKPPDICILLASPRRGDDQNPLDGLSLNVGLGIVSNEEDPNEGTMDESLLTPRAIEDPIPIHEGSNTTLEIFDQEMDALIQTLSSTFTPIAKKYNGIPLTSVSEEGSTEVLDSPPLSSSTTVTILQAPRESTTTATIEAMIEQLRVAQRTPERLVLNKGGRRHENRAQQD</sequence>
<name>A0A316V3F3_9BASI</name>
<feature type="region of interest" description="Disordered" evidence="1">
    <location>
        <begin position="319"/>
        <end position="343"/>
    </location>
</feature>
<dbReference type="RefSeq" id="XP_025352284.1">
    <property type="nucleotide sequence ID" value="XM_025497924.1"/>
</dbReference>
<evidence type="ECO:0000313" key="3">
    <source>
        <dbReference type="Proteomes" id="UP000245771"/>
    </source>
</evidence>
<protein>
    <submittedName>
        <fullName evidence="2">Uncharacterized protein</fullName>
    </submittedName>
</protein>
<evidence type="ECO:0000256" key="1">
    <source>
        <dbReference type="SAM" id="MobiDB-lite"/>
    </source>
</evidence>
<dbReference type="GeneID" id="37019705"/>